<evidence type="ECO:0000256" key="3">
    <source>
        <dbReference type="ARBA" id="ARBA00022705"/>
    </source>
</evidence>
<dbReference type="GO" id="GO:0005524">
    <property type="term" value="F:ATP binding"/>
    <property type="evidence" value="ECO:0007669"/>
    <property type="project" value="UniProtKB-UniRule"/>
</dbReference>
<evidence type="ECO:0000256" key="13">
    <source>
        <dbReference type="SAM" id="Coils"/>
    </source>
</evidence>
<protein>
    <recommendedName>
        <fullName evidence="11 12">Replicative DNA helicase</fullName>
        <ecNumber evidence="11 12">5.6.2.3</ecNumber>
    </recommendedName>
</protein>
<dbReference type="Pfam" id="PF03796">
    <property type="entry name" value="DnaB_C"/>
    <property type="match status" value="1"/>
</dbReference>
<evidence type="ECO:0000256" key="1">
    <source>
        <dbReference type="ARBA" id="ARBA00008428"/>
    </source>
</evidence>
<dbReference type="NCBIfam" id="TIGR00665">
    <property type="entry name" value="DnaB"/>
    <property type="match status" value="1"/>
</dbReference>
<dbReference type="InterPro" id="IPR007693">
    <property type="entry name" value="DNA_helicase_DnaB-like_N"/>
</dbReference>
<evidence type="ECO:0000256" key="10">
    <source>
        <dbReference type="ARBA" id="ARBA00048954"/>
    </source>
</evidence>
<dbReference type="PANTHER" id="PTHR30153:SF2">
    <property type="entry name" value="REPLICATIVE DNA HELICASE"/>
    <property type="match status" value="1"/>
</dbReference>
<evidence type="ECO:0000313" key="15">
    <source>
        <dbReference type="EMBL" id="KRT35712.1"/>
    </source>
</evidence>
<keyword evidence="13" id="KW-0175">Coiled coil</keyword>
<keyword evidence="7 12" id="KW-0067">ATP-binding</keyword>
<keyword evidence="6 12" id="KW-0347">Helicase</keyword>
<keyword evidence="3 12" id="KW-0235">DNA replication</keyword>
<dbReference type="GO" id="GO:0006269">
    <property type="term" value="P:DNA replication, synthesis of primer"/>
    <property type="evidence" value="ECO:0007669"/>
    <property type="project" value="UniProtKB-UniRule"/>
</dbReference>
<dbReference type="InterPro" id="IPR007694">
    <property type="entry name" value="DNA_helicase_DnaB-like_C"/>
</dbReference>
<dbReference type="Proteomes" id="UP000005273">
    <property type="component" value="Unassembled WGS sequence"/>
</dbReference>
<keyword evidence="16" id="KW-1185">Reference proteome</keyword>
<evidence type="ECO:0000256" key="4">
    <source>
        <dbReference type="ARBA" id="ARBA00022741"/>
    </source>
</evidence>
<dbReference type="GO" id="GO:1990077">
    <property type="term" value="C:primosome complex"/>
    <property type="evidence" value="ECO:0007669"/>
    <property type="project" value="UniProtKB-UniRule"/>
</dbReference>
<comment type="caution">
    <text evidence="15">The sequence shown here is derived from an EMBL/GenBank/DDBJ whole genome shotgun (WGS) entry which is preliminary data.</text>
</comment>
<keyword evidence="4 12" id="KW-0547">Nucleotide-binding</keyword>
<comment type="similarity">
    <text evidence="1 12">Belongs to the helicase family. DnaB subfamily.</text>
</comment>
<feature type="coiled-coil region" evidence="13">
    <location>
        <begin position="327"/>
        <end position="354"/>
    </location>
</feature>
<keyword evidence="9" id="KW-0413">Isomerase</keyword>
<sequence length="450" mass="50446">MRSLSQVLDRVMPHNLDAERAVLGSCLLDKDAALYVVETLRKEDFYDAVHQLAFEVIADMMQKDKAVDPLTFMEEAKKRGLLERLGGQPFVASLIDTVPTTANVEYHARIVRDKSVHRKMIQVGTYITKLGYAEEVEVDEVLDEAERAVFDVATHGNLVVFKRIGDILNATFRYLEEQFLKGKVVTGIPSGYIDFDRVTGGFQPGSLTILAARPSMGKTALALNIAQHVAIEQETPVLIFSLEMGAEQLLQRLLAAEARVNIHDMRTGTFPQGDWDILSDAAGKLATAPIYIDDSSFLSTLDLRARARRFKAQHDNLGLIIVDYLQLMSLARRVENKQQEVAEISRSLKGVARELNVPVLALSQLSRAVEQRQDKKPQLADLRDSGAIEQDADLVVFLYRKGYYEADKEENNVAELIVAKHRNGPTGTIQLLFMKEYTRFENLASWSLPK</sequence>
<dbReference type="EC" id="5.6.2.3" evidence="11 12"/>
<keyword evidence="5 12" id="KW-0378">Hydrolase</keyword>
<dbReference type="Gene3D" id="3.40.50.300">
    <property type="entry name" value="P-loop containing nucleotide triphosphate hydrolases"/>
    <property type="match status" value="1"/>
</dbReference>
<organism evidence="15 16">
    <name type="scientific">Acetomicrobium hydrogeniformans ATCC BAA-1850</name>
    <dbReference type="NCBI Taxonomy" id="592015"/>
    <lineage>
        <taxon>Bacteria</taxon>
        <taxon>Thermotogati</taxon>
        <taxon>Synergistota</taxon>
        <taxon>Synergistia</taxon>
        <taxon>Synergistales</taxon>
        <taxon>Acetomicrobiaceae</taxon>
        <taxon>Acetomicrobium</taxon>
    </lineage>
</organism>
<dbReference type="eggNOG" id="COG0305">
    <property type="taxonomic scope" value="Bacteria"/>
</dbReference>
<comment type="function">
    <text evidence="12">The main replicative DNA helicase, it participates in initiation and elongation during chromosome replication. Travels ahead of the DNA replisome, separating dsDNA into templates for DNA synthesis. A processive ATP-dependent 5'-3' DNA helicase it has DNA-dependent ATPase activity.</text>
</comment>
<evidence type="ECO:0000256" key="11">
    <source>
        <dbReference type="NCBIfam" id="TIGR00665"/>
    </source>
</evidence>
<dbReference type="SUPFAM" id="SSF52540">
    <property type="entry name" value="P-loop containing nucleoside triphosphate hydrolases"/>
    <property type="match status" value="1"/>
</dbReference>
<evidence type="ECO:0000256" key="6">
    <source>
        <dbReference type="ARBA" id="ARBA00022806"/>
    </source>
</evidence>
<dbReference type="GO" id="GO:0016887">
    <property type="term" value="F:ATP hydrolysis activity"/>
    <property type="evidence" value="ECO:0007669"/>
    <property type="project" value="RHEA"/>
</dbReference>
<evidence type="ECO:0000256" key="12">
    <source>
        <dbReference type="RuleBase" id="RU362085"/>
    </source>
</evidence>
<name>A0A0T5XBH7_9BACT</name>
<dbReference type="InterPro" id="IPR027417">
    <property type="entry name" value="P-loop_NTPase"/>
</dbReference>
<dbReference type="NCBIfam" id="NF004384">
    <property type="entry name" value="PRK05748.1"/>
    <property type="match status" value="1"/>
</dbReference>
<dbReference type="Pfam" id="PF00772">
    <property type="entry name" value="DnaB"/>
    <property type="match status" value="1"/>
</dbReference>
<dbReference type="GO" id="GO:0005829">
    <property type="term" value="C:cytosol"/>
    <property type="evidence" value="ECO:0007669"/>
    <property type="project" value="TreeGrafter"/>
</dbReference>
<keyword evidence="2 12" id="KW-0639">Primosome</keyword>
<keyword evidence="8 12" id="KW-0238">DNA-binding</keyword>
<evidence type="ECO:0000256" key="2">
    <source>
        <dbReference type="ARBA" id="ARBA00022515"/>
    </source>
</evidence>
<dbReference type="PROSITE" id="PS51199">
    <property type="entry name" value="SF4_HELICASE"/>
    <property type="match status" value="1"/>
</dbReference>
<accession>A0A0T5XBH7</accession>
<dbReference type="InterPro" id="IPR036185">
    <property type="entry name" value="DNA_heli_DnaB-like_N_sf"/>
</dbReference>
<dbReference type="FunFam" id="1.10.860.10:FF:000001">
    <property type="entry name" value="Replicative DNA helicase"/>
    <property type="match status" value="1"/>
</dbReference>
<dbReference type="InterPro" id="IPR007692">
    <property type="entry name" value="DNA_helicase_DnaB"/>
</dbReference>
<dbReference type="Gene3D" id="1.10.860.10">
    <property type="entry name" value="DNAb Helicase, Chain A"/>
    <property type="match status" value="1"/>
</dbReference>
<dbReference type="PANTHER" id="PTHR30153">
    <property type="entry name" value="REPLICATIVE DNA HELICASE DNAB"/>
    <property type="match status" value="1"/>
</dbReference>
<evidence type="ECO:0000313" key="16">
    <source>
        <dbReference type="Proteomes" id="UP000005273"/>
    </source>
</evidence>
<evidence type="ECO:0000256" key="9">
    <source>
        <dbReference type="ARBA" id="ARBA00023235"/>
    </source>
</evidence>
<feature type="domain" description="SF4 helicase" evidence="14">
    <location>
        <begin position="181"/>
        <end position="447"/>
    </location>
</feature>
<dbReference type="InterPro" id="IPR016136">
    <property type="entry name" value="DNA_helicase_N/primase_C"/>
</dbReference>
<dbReference type="AlphaFoldDB" id="A0A0T5XBH7"/>
<gene>
    <name evidence="15" type="ORF">HMPREF1705_02959</name>
</gene>
<dbReference type="InterPro" id="IPR003593">
    <property type="entry name" value="AAA+_ATPase"/>
</dbReference>
<evidence type="ECO:0000256" key="7">
    <source>
        <dbReference type="ARBA" id="ARBA00022840"/>
    </source>
</evidence>
<proteinExistence type="inferred from homology"/>
<dbReference type="SUPFAM" id="SSF48024">
    <property type="entry name" value="N-terminal domain of DnaB helicase"/>
    <property type="match status" value="1"/>
</dbReference>
<dbReference type="STRING" id="592015.HMPREF1705_02959"/>
<dbReference type="FunFam" id="3.40.50.300:FF:000076">
    <property type="entry name" value="Replicative DNA helicase"/>
    <property type="match status" value="1"/>
</dbReference>
<evidence type="ECO:0000256" key="5">
    <source>
        <dbReference type="ARBA" id="ARBA00022801"/>
    </source>
</evidence>
<dbReference type="GO" id="GO:0043139">
    <property type="term" value="F:5'-3' DNA helicase activity"/>
    <property type="evidence" value="ECO:0007669"/>
    <property type="project" value="UniProtKB-EC"/>
</dbReference>
<dbReference type="EMBL" id="ACJX03000001">
    <property type="protein sequence ID" value="KRT35712.1"/>
    <property type="molecule type" value="Genomic_DNA"/>
</dbReference>
<evidence type="ECO:0000256" key="8">
    <source>
        <dbReference type="ARBA" id="ARBA00023125"/>
    </source>
</evidence>
<dbReference type="CDD" id="cd00984">
    <property type="entry name" value="DnaB_C"/>
    <property type="match status" value="1"/>
</dbReference>
<dbReference type="GO" id="GO:0003677">
    <property type="term" value="F:DNA binding"/>
    <property type="evidence" value="ECO:0007669"/>
    <property type="project" value="UniProtKB-UniRule"/>
</dbReference>
<dbReference type="GO" id="GO:0042802">
    <property type="term" value="F:identical protein binding"/>
    <property type="evidence" value="ECO:0007669"/>
    <property type="project" value="UniProtKB-ARBA"/>
</dbReference>
<evidence type="ECO:0000259" key="14">
    <source>
        <dbReference type="PROSITE" id="PS51199"/>
    </source>
</evidence>
<dbReference type="SMART" id="SM00382">
    <property type="entry name" value="AAA"/>
    <property type="match status" value="1"/>
</dbReference>
<reference evidence="16" key="1">
    <citation type="submission" date="2012-09" db="EMBL/GenBank/DDBJ databases">
        <authorList>
            <person name="Weinstock G."/>
            <person name="Sodergren E."/>
            <person name="Clifton S."/>
            <person name="Fulton L."/>
            <person name="Fulton B."/>
            <person name="Courtney L."/>
            <person name="Fronick C."/>
            <person name="Harrison M."/>
            <person name="Strong C."/>
            <person name="Farmer C."/>
            <person name="Delehaunty K."/>
            <person name="Markovic C."/>
            <person name="Hall O."/>
            <person name="Minx P."/>
            <person name="Tomlinson C."/>
            <person name="Mitreva M."/>
            <person name="Nelson J."/>
            <person name="Hou S."/>
            <person name="Wollam A."/>
            <person name="Pepin K.H."/>
            <person name="Johnson M."/>
            <person name="Bhonagiri V."/>
            <person name="Nash W.E."/>
            <person name="Suruliraj S."/>
            <person name="Warren W."/>
            <person name="Chinwalla A."/>
            <person name="Mardis E.R."/>
            <person name="Wilson R.K."/>
        </authorList>
    </citation>
    <scope>NUCLEOTIDE SEQUENCE [LARGE SCALE GENOMIC DNA]</scope>
    <source>
        <strain evidence="16">OS1</strain>
    </source>
</reference>
<comment type="catalytic activity">
    <reaction evidence="10 12">
        <text>ATP + H2O = ADP + phosphate + H(+)</text>
        <dbReference type="Rhea" id="RHEA:13065"/>
        <dbReference type="ChEBI" id="CHEBI:15377"/>
        <dbReference type="ChEBI" id="CHEBI:15378"/>
        <dbReference type="ChEBI" id="CHEBI:30616"/>
        <dbReference type="ChEBI" id="CHEBI:43474"/>
        <dbReference type="ChEBI" id="CHEBI:456216"/>
        <dbReference type="EC" id="5.6.2.3"/>
    </reaction>
</comment>